<dbReference type="Gene3D" id="2.60.120.330">
    <property type="entry name" value="B-lactam Antibiotic, Isopenicillin N Synthase, Chain"/>
    <property type="match status" value="1"/>
</dbReference>
<dbReference type="AlphaFoldDB" id="A0AAW0II78"/>
<sequence length="127" mass="14197">MTPSLCFYKTILVASKFCIRTSGLLSLSCLGLYALVVNIGDLLQLVTNDRFKSIEHRVLENQVGPRVSVACLFCTGLQPSPKPYGPIKDLLSEDNPLKYRETTVKDYCNYFNEKGFGGTSALPHFWL</sequence>
<comment type="caution">
    <text evidence="2">The sequence shown here is derived from an EMBL/GenBank/DDBJ whole genome shotgun (WGS) entry which is preliminary data.</text>
</comment>
<evidence type="ECO:0000259" key="1">
    <source>
        <dbReference type="Pfam" id="PF03171"/>
    </source>
</evidence>
<evidence type="ECO:0000313" key="3">
    <source>
        <dbReference type="Proteomes" id="UP000237347"/>
    </source>
</evidence>
<dbReference type="SUPFAM" id="SSF51197">
    <property type="entry name" value="Clavaminate synthase-like"/>
    <property type="match status" value="1"/>
</dbReference>
<feature type="domain" description="Isopenicillin N synthase-like Fe(2+) 2OG dioxygenase" evidence="1">
    <location>
        <begin position="33"/>
        <end position="74"/>
    </location>
</feature>
<protein>
    <submittedName>
        <fullName evidence="2">1-aminocyclopropane-1-carboxylate oxidase like protein 3</fullName>
    </submittedName>
</protein>
<name>A0AAW0II78_QUESU</name>
<proteinExistence type="predicted"/>
<dbReference type="InterPro" id="IPR050231">
    <property type="entry name" value="Iron_ascorbate_oxido_reductase"/>
</dbReference>
<dbReference type="Proteomes" id="UP000237347">
    <property type="component" value="Unassembled WGS sequence"/>
</dbReference>
<dbReference type="EMBL" id="PKMF04001125">
    <property type="protein sequence ID" value="KAK7814158.1"/>
    <property type="molecule type" value="Genomic_DNA"/>
</dbReference>
<organism evidence="2 3">
    <name type="scientific">Quercus suber</name>
    <name type="common">Cork oak</name>
    <dbReference type="NCBI Taxonomy" id="58331"/>
    <lineage>
        <taxon>Eukaryota</taxon>
        <taxon>Viridiplantae</taxon>
        <taxon>Streptophyta</taxon>
        <taxon>Embryophyta</taxon>
        <taxon>Tracheophyta</taxon>
        <taxon>Spermatophyta</taxon>
        <taxon>Magnoliopsida</taxon>
        <taxon>eudicotyledons</taxon>
        <taxon>Gunneridae</taxon>
        <taxon>Pentapetalae</taxon>
        <taxon>rosids</taxon>
        <taxon>fabids</taxon>
        <taxon>Fagales</taxon>
        <taxon>Fagaceae</taxon>
        <taxon>Quercus</taxon>
    </lineage>
</organism>
<keyword evidence="3" id="KW-1185">Reference proteome</keyword>
<dbReference type="InterPro" id="IPR044861">
    <property type="entry name" value="IPNS-like_FE2OG_OXY"/>
</dbReference>
<dbReference type="Pfam" id="PF03171">
    <property type="entry name" value="2OG-FeII_Oxy"/>
    <property type="match status" value="1"/>
</dbReference>
<accession>A0AAW0II78</accession>
<reference evidence="2 3" key="1">
    <citation type="journal article" date="2018" name="Sci. Data">
        <title>The draft genome sequence of cork oak.</title>
        <authorList>
            <person name="Ramos A.M."/>
            <person name="Usie A."/>
            <person name="Barbosa P."/>
            <person name="Barros P.M."/>
            <person name="Capote T."/>
            <person name="Chaves I."/>
            <person name="Simoes F."/>
            <person name="Abreu I."/>
            <person name="Carrasquinho I."/>
            <person name="Faro C."/>
            <person name="Guimaraes J.B."/>
            <person name="Mendonca D."/>
            <person name="Nobrega F."/>
            <person name="Rodrigues L."/>
            <person name="Saibo N.J.M."/>
            <person name="Varela M.C."/>
            <person name="Egas C."/>
            <person name="Matos J."/>
            <person name="Miguel C.M."/>
            <person name="Oliveira M.M."/>
            <person name="Ricardo C.P."/>
            <person name="Goncalves S."/>
        </authorList>
    </citation>
    <scope>NUCLEOTIDE SEQUENCE [LARGE SCALE GENOMIC DNA]</scope>
    <source>
        <strain evidence="3">cv. HL8</strain>
    </source>
</reference>
<gene>
    <name evidence="2" type="ORF">CFP56_003474</name>
</gene>
<evidence type="ECO:0000313" key="2">
    <source>
        <dbReference type="EMBL" id="KAK7814158.1"/>
    </source>
</evidence>
<dbReference type="PANTHER" id="PTHR47990">
    <property type="entry name" value="2-OXOGLUTARATE (2OG) AND FE(II)-DEPENDENT OXYGENASE SUPERFAMILY PROTEIN-RELATED"/>
    <property type="match status" value="1"/>
</dbReference>
<dbReference type="InterPro" id="IPR027443">
    <property type="entry name" value="IPNS-like_sf"/>
</dbReference>